<evidence type="ECO:0000256" key="10">
    <source>
        <dbReference type="ARBA" id="ARBA00023136"/>
    </source>
</evidence>
<keyword evidence="3 11" id="KW-0813">Transport</keyword>
<feature type="transmembrane region" description="Helical" evidence="11">
    <location>
        <begin position="12"/>
        <end position="34"/>
    </location>
</feature>
<dbReference type="CDD" id="cd06261">
    <property type="entry name" value="TM_PBP2"/>
    <property type="match status" value="1"/>
</dbReference>
<keyword evidence="9" id="KW-0921">Nickel transport</keyword>
<evidence type="ECO:0000256" key="3">
    <source>
        <dbReference type="ARBA" id="ARBA00022448"/>
    </source>
</evidence>
<feature type="transmembrane region" description="Helical" evidence="11">
    <location>
        <begin position="193"/>
        <end position="214"/>
    </location>
</feature>
<accession>A0ABS0T7A2</accession>
<feature type="transmembrane region" description="Helical" evidence="11">
    <location>
        <begin position="80"/>
        <end position="104"/>
    </location>
</feature>
<keyword evidence="6" id="KW-0533">Nickel</keyword>
<gene>
    <name evidence="14" type="primary">modB</name>
    <name evidence="14" type="ORF">HHH54_03295</name>
</gene>
<sequence length="224" mass="25053">MLDLTPFWISLRVALISTIIVVILSIICASALYHRHQKWVKVLESFMFLPIVLPPTVMGFLLLIVFSVDGWFGQLLAQMFGIHVVFTVLGAVIASVIVSFPLMYQHTVQGFRNIDPKMLNTARTMGASERKIFFKILIPLSKRALISGTMLAFARAIGEFGATLMVAGYIPGKTNTLPLEIYFLVQQGRESQAWIWVLVLVAFSISIIGIMNMLTDDRFRGVKS</sequence>
<dbReference type="Proteomes" id="UP000751852">
    <property type="component" value="Unassembled WGS sequence"/>
</dbReference>
<keyword evidence="4 12" id="KW-1003">Cell membrane</keyword>
<evidence type="ECO:0000259" key="13">
    <source>
        <dbReference type="PROSITE" id="PS50928"/>
    </source>
</evidence>
<dbReference type="PANTHER" id="PTHR30183">
    <property type="entry name" value="MOLYBDENUM TRANSPORT SYSTEM PERMEASE PROTEIN MODB"/>
    <property type="match status" value="1"/>
</dbReference>
<keyword evidence="9" id="KW-0406">Ion transport</keyword>
<keyword evidence="7 11" id="KW-0812">Transmembrane</keyword>
<comment type="similarity">
    <text evidence="2 12">Belongs to the binding-protein-dependent transport system permease family. CysTW subfamily.</text>
</comment>
<dbReference type="InterPro" id="IPR011867">
    <property type="entry name" value="ModB_ABC"/>
</dbReference>
<evidence type="ECO:0000256" key="11">
    <source>
        <dbReference type="RuleBase" id="RU363032"/>
    </source>
</evidence>
<evidence type="ECO:0000256" key="5">
    <source>
        <dbReference type="ARBA" id="ARBA00022505"/>
    </source>
</evidence>
<evidence type="ECO:0000256" key="6">
    <source>
        <dbReference type="ARBA" id="ARBA00022596"/>
    </source>
</evidence>
<comment type="caution">
    <text evidence="14">The sequence shown here is derived from an EMBL/GenBank/DDBJ whole genome shotgun (WGS) entry which is preliminary data.</text>
</comment>
<dbReference type="PROSITE" id="PS50928">
    <property type="entry name" value="ABC_TM1"/>
    <property type="match status" value="1"/>
</dbReference>
<reference evidence="14 15" key="1">
    <citation type="submission" date="2020-04" db="EMBL/GenBank/DDBJ databases">
        <title>Staphylococcus species from domestic dog.</title>
        <authorList>
            <person name="Paterson G.K."/>
        </authorList>
    </citation>
    <scope>NUCLEOTIDE SEQUENCE [LARGE SCALE GENOMIC DNA]</scope>
    <source>
        <strain evidence="14 15">H16/1A</strain>
    </source>
</reference>
<evidence type="ECO:0000256" key="12">
    <source>
        <dbReference type="RuleBase" id="RU365097"/>
    </source>
</evidence>
<dbReference type="InterPro" id="IPR000515">
    <property type="entry name" value="MetI-like"/>
</dbReference>
<evidence type="ECO:0000313" key="14">
    <source>
        <dbReference type="EMBL" id="MBI5974624.1"/>
    </source>
</evidence>
<feature type="domain" description="ABC transmembrane type-1" evidence="13">
    <location>
        <begin position="7"/>
        <end position="209"/>
    </location>
</feature>
<dbReference type="RefSeq" id="WP_198617414.1">
    <property type="nucleotide sequence ID" value="NZ_JABANU010000006.1"/>
</dbReference>
<keyword evidence="15" id="KW-1185">Reference proteome</keyword>
<feature type="transmembrane region" description="Helical" evidence="11">
    <location>
        <begin position="144"/>
        <end position="170"/>
    </location>
</feature>
<dbReference type="PANTHER" id="PTHR30183:SF3">
    <property type="entry name" value="MOLYBDENUM TRANSPORT SYSTEM PERMEASE PROTEIN MODB"/>
    <property type="match status" value="1"/>
</dbReference>
<keyword evidence="10 11" id="KW-0472">Membrane</keyword>
<dbReference type="NCBIfam" id="TIGR02141">
    <property type="entry name" value="modB_ABC"/>
    <property type="match status" value="1"/>
</dbReference>
<evidence type="ECO:0000256" key="9">
    <source>
        <dbReference type="ARBA" id="ARBA00023112"/>
    </source>
</evidence>
<name>A0ABS0T7A2_9STAP</name>
<evidence type="ECO:0000313" key="15">
    <source>
        <dbReference type="Proteomes" id="UP000751852"/>
    </source>
</evidence>
<comment type="function">
    <text evidence="12">Part of the binding-protein-dependent transport system for molybdenum; probably responsible for the translocation of the substrate across the membrane.</text>
</comment>
<protein>
    <recommendedName>
        <fullName evidence="12">Molybdenum transport system permease</fullName>
    </recommendedName>
</protein>
<dbReference type="Pfam" id="PF00528">
    <property type="entry name" value="BPD_transp_1"/>
    <property type="match status" value="1"/>
</dbReference>
<evidence type="ECO:0000256" key="7">
    <source>
        <dbReference type="ARBA" id="ARBA00022692"/>
    </source>
</evidence>
<evidence type="ECO:0000256" key="4">
    <source>
        <dbReference type="ARBA" id="ARBA00022475"/>
    </source>
</evidence>
<keyword evidence="5 12" id="KW-0500">Molybdenum</keyword>
<keyword evidence="8 11" id="KW-1133">Transmembrane helix</keyword>
<proteinExistence type="inferred from homology"/>
<evidence type="ECO:0000256" key="1">
    <source>
        <dbReference type="ARBA" id="ARBA00004651"/>
    </source>
</evidence>
<dbReference type="Gene3D" id="1.10.3720.10">
    <property type="entry name" value="MetI-like"/>
    <property type="match status" value="1"/>
</dbReference>
<evidence type="ECO:0000256" key="2">
    <source>
        <dbReference type="ARBA" id="ARBA00007069"/>
    </source>
</evidence>
<organism evidence="14 15">
    <name type="scientific">Staphylococcus canis</name>
    <dbReference type="NCBI Taxonomy" id="2724942"/>
    <lineage>
        <taxon>Bacteria</taxon>
        <taxon>Bacillati</taxon>
        <taxon>Bacillota</taxon>
        <taxon>Bacilli</taxon>
        <taxon>Bacillales</taxon>
        <taxon>Staphylococcaceae</taxon>
        <taxon>Staphylococcus</taxon>
    </lineage>
</organism>
<dbReference type="SUPFAM" id="SSF161098">
    <property type="entry name" value="MetI-like"/>
    <property type="match status" value="1"/>
</dbReference>
<dbReference type="EMBL" id="JABANU010000006">
    <property type="protein sequence ID" value="MBI5974624.1"/>
    <property type="molecule type" value="Genomic_DNA"/>
</dbReference>
<feature type="transmembrane region" description="Helical" evidence="11">
    <location>
        <begin position="46"/>
        <end position="68"/>
    </location>
</feature>
<dbReference type="InterPro" id="IPR035906">
    <property type="entry name" value="MetI-like_sf"/>
</dbReference>
<comment type="subcellular location">
    <subcellularLocation>
        <location evidence="1 11">Cell membrane</location>
        <topology evidence="1 11">Multi-pass membrane protein</topology>
    </subcellularLocation>
</comment>
<evidence type="ECO:0000256" key="8">
    <source>
        <dbReference type="ARBA" id="ARBA00022989"/>
    </source>
</evidence>